<feature type="domain" description="Teneurin-1-4-like galactose-binding" evidence="1">
    <location>
        <begin position="41"/>
        <end position="147"/>
    </location>
</feature>
<dbReference type="EMBL" id="UYSG01002466">
    <property type="protein sequence ID" value="VDL57515.1"/>
    <property type="molecule type" value="Genomic_DNA"/>
</dbReference>
<reference evidence="4" key="1">
    <citation type="submission" date="2017-02" db="UniProtKB">
        <authorList>
            <consortium name="WormBaseParasite"/>
        </authorList>
    </citation>
    <scope>IDENTIFICATION</scope>
</reference>
<evidence type="ECO:0000313" key="2">
    <source>
        <dbReference type="EMBL" id="VDL57515.1"/>
    </source>
</evidence>
<protein>
    <submittedName>
        <fullName evidence="4">Calpain_III domain-containing protein</fullName>
    </submittedName>
</protein>
<dbReference type="Proteomes" id="UP000274504">
    <property type="component" value="Unassembled WGS sequence"/>
</dbReference>
<dbReference type="InterPro" id="IPR057629">
    <property type="entry name" value="Teneurin1-4_GBD"/>
</dbReference>
<name>A0A0R3SJT4_HYMDI</name>
<dbReference type="WBParaSite" id="HDID_0000519901-mRNA-1">
    <property type="protein sequence ID" value="HDID_0000519901-mRNA-1"/>
    <property type="gene ID" value="HDID_0000519901"/>
</dbReference>
<evidence type="ECO:0000259" key="1">
    <source>
        <dbReference type="Pfam" id="PF23093"/>
    </source>
</evidence>
<dbReference type="AlphaFoldDB" id="A0A0R3SJT4"/>
<organism evidence="4">
    <name type="scientific">Hymenolepis diminuta</name>
    <name type="common">Rat tapeworm</name>
    <dbReference type="NCBI Taxonomy" id="6216"/>
    <lineage>
        <taxon>Eukaryota</taxon>
        <taxon>Metazoa</taxon>
        <taxon>Spiralia</taxon>
        <taxon>Lophotrochozoa</taxon>
        <taxon>Platyhelminthes</taxon>
        <taxon>Cestoda</taxon>
        <taxon>Eucestoda</taxon>
        <taxon>Cyclophyllidea</taxon>
        <taxon>Hymenolepididae</taxon>
        <taxon>Hymenolepis</taxon>
    </lineage>
</organism>
<reference evidence="2 3" key="2">
    <citation type="submission" date="2018-11" db="EMBL/GenBank/DDBJ databases">
        <authorList>
            <consortium name="Pathogen Informatics"/>
        </authorList>
    </citation>
    <scope>NUCLEOTIDE SEQUENCE [LARGE SCALE GENOMIC DNA]</scope>
</reference>
<dbReference type="STRING" id="6216.A0A0R3SJT4"/>
<gene>
    <name evidence="2" type="ORF">HDID_LOCUS5197</name>
</gene>
<dbReference type="Pfam" id="PF23093">
    <property type="entry name" value="GBD_Tenm3"/>
    <property type="match status" value="1"/>
</dbReference>
<evidence type="ECO:0000313" key="4">
    <source>
        <dbReference type="WBParaSite" id="HDID_0000519901-mRNA-1"/>
    </source>
</evidence>
<accession>A0A0R3SJT4</accession>
<dbReference type="OrthoDB" id="6263050at2759"/>
<sequence>MVNRIYEWDDSFPIGQRAHQLDDVTNRYGLFDPHNPPQKIEPNKQVKVQLEPMGLWAGHWQIQSDLCTLYNITLTSELSSVGVFLRYGTMSTIVHYSHFDRILGRQLKADAVDAPRTTGRVRCLKKGHWFISIVNDQPRTEDIVFSMAEIGKFLFMDLTLFT</sequence>
<evidence type="ECO:0000313" key="3">
    <source>
        <dbReference type="Proteomes" id="UP000274504"/>
    </source>
</evidence>
<proteinExistence type="predicted"/>